<accession>A0A1G6X9L5</accession>
<comment type="similarity">
    <text evidence="10">Belongs to the acyltransferase CrtO family.</text>
</comment>
<evidence type="ECO:0000256" key="13">
    <source>
        <dbReference type="SAM" id="Phobius"/>
    </source>
</evidence>
<dbReference type="Proteomes" id="UP000199060">
    <property type="component" value="Unassembled WGS sequence"/>
</dbReference>
<evidence type="ECO:0000256" key="5">
    <source>
        <dbReference type="ARBA" id="ARBA00022729"/>
    </source>
</evidence>
<evidence type="ECO:0000256" key="2">
    <source>
        <dbReference type="ARBA" id="ARBA00022475"/>
    </source>
</evidence>
<dbReference type="EMBL" id="FNAC01000053">
    <property type="protein sequence ID" value="SDD74778.1"/>
    <property type="molecule type" value="Genomic_DNA"/>
</dbReference>
<protein>
    <recommendedName>
        <fullName evidence="11">Glycosyl-4,4'-diaponeurosporenoate acyltransferase</fullName>
    </recommendedName>
</protein>
<dbReference type="InterPro" id="IPR044021">
    <property type="entry name" value="CrtO"/>
</dbReference>
<dbReference type="GO" id="GO:0016746">
    <property type="term" value="F:acyltransferase activity"/>
    <property type="evidence" value="ECO:0007669"/>
    <property type="project" value="UniProtKB-KW"/>
</dbReference>
<dbReference type="Pfam" id="PF18927">
    <property type="entry name" value="CrtO"/>
    <property type="match status" value="1"/>
</dbReference>
<comment type="function">
    <text evidence="12">Catalyzes the acylation of glycosyl-4,4'-diaponeurosporenoate, i.e. the esterification of glucose at the C6'' position with the carboxyl group of the C(15) fatty acid 12-methyltetradecanoic acid, to yield staphyloxanthin. This is the last step in the biosynthesis of this orange pigment, present in most staphylococci strains.</text>
</comment>
<keyword evidence="7 13" id="KW-0472">Membrane</keyword>
<name>A0A1G6X9L5_9BACT</name>
<evidence type="ECO:0000256" key="11">
    <source>
        <dbReference type="ARBA" id="ARBA00023667"/>
    </source>
</evidence>
<dbReference type="UniPathway" id="UPA00029">
    <property type="reaction ID" value="UER00560"/>
</dbReference>
<feature type="transmembrane region" description="Helical" evidence="13">
    <location>
        <begin position="96"/>
        <end position="114"/>
    </location>
</feature>
<keyword evidence="3" id="KW-0808">Transferase</keyword>
<evidence type="ECO:0000256" key="3">
    <source>
        <dbReference type="ARBA" id="ARBA00022679"/>
    </source>
</evidence>
<keyword evidence="6 13" id="KW-1133">Transmembrane helix</keyword>
<organism evidence="14 15">
    <name type="scientific">Algoriphagus faecimaris</name>
    <dbReference type="NCBI Taxonomy" id="686796"/>
    <lineage>
        <taxon>Bacteria</taxon>
        <taxon>Pseudomonadati</taxon>
        <taxon>Bacteroidota</taxon>
        <taxon>Cytophagia</taxon>
        <taxon>Cytophagales</taxon>
        <taxon>Cyclobacteriaceae</taxon>
        <taxon>Algoriphagus</taxon>
    </lineage>
</organism>
<gene>
    <name evidence="14" type="ORF">SAMN04488104_105317</name>
</gene>
<evidence type="ECO:0000256" key="7">
    <source>
        <dbReference type="ARBA" id="ARBA00023136"/>
    </source>
</evidence>
<sequence length="154" mass="17922">MSMLFHFFLSISIIFTSMIVGFLVNERIKNISFYHQLSDFVFIKNDRINQSIGVGVMKFLVSKTFWNKFNPKLRIDGKPDLAELKELYKEMISAEISHLIGFVGVFFISIGSFLVGKYEFGFVLLVLNIIFNLYPSLLQQQNKKRIKSMIKSYL</sequence>
<keyword evidence="5" id="KW-0732">Signal</keyword>
<evidence type="ECO:0000256" key="8">
    <source>
        <dbReference type="ARBA" id="ARBA00023315"/>
    </source>
</evidence>
<dbReference type="GO" id="GO:0005886">
    <property type="term" value="C:plasma membrane"/>
    <property type="evidence" value="ECO:0007669"/>
    <property type="project" value="UniProtKB-SubCell"/>
</dbReference>
<evidence type="ECO:0000313" key="15">
    <source>
        <dbReference type="Proteomes" id="UP000199060"/>
    </source>
</evidence>
<evidence type="ECO:0000256" key="1">
    <source>
        <dbReference type="ARBA" id="ARBA00004162"/>
    </source>
</evidence>
<keyword evidence="8" id="KW-0012">Acyltransferase</keyword>
<evidence type="ECO:0000256" key="12">
    <source>
        <dbReference type="ARBA" id="ARBA00025324"/>
    </source>
</evidence>
<dbReference type="AlphaFoldDB" id="A0A1G6X9L5"/>
<evidence type="ECO:0000256" key="9">
    <source>
        <dbReference type="ARBA" id="ARBA00023588"/>
    </source>
</evidence>
<evidence type="ECO:0000256" key="4">
    <source>
        <dbReference type="ARBA" id="ARBA00022692"/>
    </source>
</evidence>
<evidence type="ECO:0000256" key="6">
    <source>
        <dbReference type="ARBA" id="ARBA00022989"/>
    </source>
</evidence>
<dbReference type="RefSeq" id="WP_139162817.1">
    <property type="nucleotide sequence ID" value="NZ_FNAC01000053.1"/>
</dbReference>
<dbReference type="OrthoDB" id="883215at2"/>
<reference evidence="15" key="1">
    <citation type="submission" date="2016-10" db="EMBL/GenBank/DDBJ databases">
        <authorList>
            <person name="Varghese N."/>
            <person name="Submissions S."/>
        </authorList>
    </citation>
    <scope>NUCLEOTIDE SEQUENCE [LARGE SCALE GENOMIC DNA]</scope>
    <source>
        <strain evidence="15">DSM 23095</strain>
    </source>
</reference>
<feature type="transmembrane region" description="Helical" evidence="13">
    <location>
        <begin position="120"/>
        <end position="138"/>
    </location>
</feature>
<keyword evidence="2" id="KW-1003">Cell membrane</keyword>
<evidence type="ECO:0000256" key="10">
    <source>
        <dbReference type="ARBA" id="ARBA00023603"/>
    </source>
</evidence>
<keyword evidence="15" id="KW-1185">Reference proteome</keyword>
<proteinExistence type="inferred from homology"/>
<feature type="transmembrane region" description="Helical" evidence="13">
    <location>
        <begin position="6"/>
        <end position="24"/>
    </location>
</feature>
<comment type="subcellular location">
    <subcellularLocation>
        <location evidence="1">Cell membrane</location>
        <topology evidence="1">Single-pass membrane protein</topology>
    </subcellularLocation>
</comment>
<comment type="pathway">
    <text evidence="9">Carotenoid biosynthesis; staphyloxanthin biosynthesis; staphyloxanthin from farnesyl diphosphate: step 5/5.</text>
</comment>
<evidence type="ECO:0000313" key="14">
    <source>
        <dbReference type="EMBL" id="SDD74778.1"/>
    </source>
</evidence>
<keyword evidence="4 13" id="KW-0812">Transmembrane</keyword>